<proteinExistence type="predicted"/>
<reference evidence="1" key="1">
    <citation type="journal article" date="2011" name="Environ. Microbiol.">
        <title>Genomic insights into the metabolic potential of the polycyclic aromatic hydrocarbon degrading sulfate-reducing Deltaproteobacterium N47.</title>
        <authorList>
            <person name="Bergmann F."/>
            <person name="Selesi D."/>
            <person name="Weinmaier T."/>
            <person name="Tischler P."/>
            <person name="Rattei T."/>
            <person name="Meckenstock R.U."/>
        </authorList>
    </citation>
    <scope>NUCLEOTIDE SEQUENCE</scope>
</reference>
<organism evidence="1">
    <name type="scientific">uncultured Desulfobacterium sp</name>
    <dbReference type="NCBI Taxonomy" id="201089"/>
    <lineage>
        <taxon>Bacteria</taxon>
        <taxon>Pseudomonadati</taxon>
        <taxon>Thermodesulfobacteriota</taxon>
        <taxon>Desulfobacteria</taxon>
        <taxon>Desulfobacterales</taxon>
        <taxon>Desulfobacteriaceae</taxon>
        <taxon>Desulfobacterium</taxon>
        <taxon>environmental samples</taxon>
    </lineage>
</organism>
<gene>
    <name evidence="1" type="ORF">N47_N26500</name>
</gene>
<dbReference type="EMBL" id="FR695879">
    <property type="protein sequence ID" value="CBX31825.1"/>
    <property type="molecule type" value="Genomic_DNA"/>
</dbReference>
<dbReference type="AlphaFoldDB" id="E1YMN1"/>
<sequence length="136" mass="15287">MTKYKTEPLKCWNKAKELRNKIYDRIGKARDEGRKMIVSGGTESAISLPAGFDMEFFGGEPYVAGCAFMGKNDSSKYMKYFETAEAAKYPRDLCSYMRLSVGSLLCNSYAFGGAYPKPEFNLQTHELISKRLKAAC</sequence>
<accession>E1YMN1</accession>
<protein>
    <submittedName>
        <fullName evidence="1">Uncharacterized protein</fullName>
    </submittedName>
</protein>
<name>E1YMN1_9BACT</name>
<evidence type="ECO:0000313" key="1">
    <source>
        <dbReference type="EMBL" id="CBX31825.1"/>
    </source>
</evidence>